<dbReference type="InterPro" id="IPR050595">
    <property type="entry name" value="Bact_response_regulator"/>
</dbReference>
<proteinExistence type="predicted"/>
<evidence type="ECO:0000259" key="5">
    <source>
        <dbReference type="PROSITE" id="PS50110"/>
    </source>
</evidence>
<dbReference type="PANTHER" id="PTHR44591">
    <property type="entry name" value="STRESS RESPONSE REGULATOR PROTEIN 1"/>
    <property type="match status" value="1"/>
</dbReference>
<comment type="caution">
    <text evidence="6">The sequence shown here is derived from an EMBL/GenBank/DDBJ whole genome shotgun (WGS) entry which is preliminary data.</text>
</comment>
<keyword evidence="3" id="KW-0804">Transcription</keyword>
<dbReference type="SUPFAM" id="SSF52172">
    <property type="entry name" value="CheY-like"/>
    <property type="match status" value="1"/>
</dbReference>
<dbReference type="GO" id="GO:0000160">
    <property type="term" value="P:phosphorelay signal transduction system"/>
    <property type="evidence" value="ECO:0007669"/>
    <property type="project" value="InterPro"/>
</dbReference>
<dbReference type="PANTHER" id="PTHR44591:SF3">
    <property type="entry name" value="RESPONSE REGULATORY DOMAIN-CONTAINING PROTEIN"/>
    <property type="match status" value="1"/>
</dbReference>
<dbReference type="SMART" id="SM00448">
    <property type="entry name" value="REC"/>
    <property type="match status" value="1"/>
</dbReference>
<dbReference type="EMBL" id="LNCD01000123">
    <property type="protein sequence ID" value="KWV44104.1"/>
    <property type="molecule type" value="Genomic_DNA"/>
</dbReference>
<evidence type="ECO:0000313" key="6">
    <source>
        <dbReference type="EMBL" id="KWV44104.1"/>
    </source>
</evidence>
<evidence type="ECO:0000256" key="4">
    <source>
        <dbReference type="PROSITE-ProRule" id="PRU00169"/>
    </source>
</evidence>
<dbReference type="AlphaFoldDB" id="A0A120FGB2"/>
<organism evidence="6 7">
    <name type="scientific">Rhizobium altiplani</name>
    <dbReference type="NCBI Taxonomy" id="1864509"/>
    <lineage>
        <taxon>Bacteria</taxon>
        <taxon>Pseudomonadati</taxon>
        <taxon>Pseudomonadota</taxon>
        <taxon>Alphaproteobacteria</taxon>
        <taxon>Hyphomicrobiales</taxon>
        <taxon>Rhizobiaceae</taxon>
        <taxon>Rhizobium/Agrobacterium group</taxon>
        <taxon>Rhizobium</taxon>
    </lineage>
</organism>
<protein>
    <submittedName>
        <fullName evidence="6">Response regulator</fullName>
    </submittedName>
</protein>
<keyword evidence="1 4" id="KW-0597">Phosphoprotein</keyword>
<evidence type="ECO:0000313" key="7">
    <source>
        <dbReference type="Proteomes" id="UP000068164"/>
    </source>
</evidence>
<dbReference type="RefSeq" id="WP_037214600.1">
    <property type="nucleotide sequence ID" value="NZ_LNCD01000123.1"/>
</dbReference>
<keyword evidence="2" id="KW-0805">Transcription regulation</keyword>
<feature type="domain" description="Response regulatory" evidence="5">
    <location>
        <begin position="6"/>
        <end position="118"/>
    </location>
</feature>
<feature type="modified residue" description="4-aspartylphosphate" evidence="4">
    <location>
        <position position="56"/>
    </location>
</feature>
<name>A0A120FGB2_9HYPH</name>
<reference evidence="6 7" key="1">
    <citation type="submission" date="2015-11" db="EMBL/GenBank/DDBJ databases">
        <title>Draft Genome Sequence of the Strain BR 10423 (Rhizobium sp.) isolated from nodules of Mimosa pudica.</title>
        <authorList>
            <person name="Barauna A.C."/>
            <person name="Zilli J.E."/>
            <person name="Simoes-Araujo J.L."/>
            <person name="Reis V.M."/>
            <person name="James E.K."/>
            <person name="Reis F.B.Jr."/>
            <person name="Rouws L.F."/>
            <person name="Passos S.R."/>
            <person name="Gois S.R."/>
        </authorList>
    </citation>
    <scope>NUCLEOTIDE SEQUENCE [LARGE SCALE GENOMIC DNA]</scope>
    <source>
        <strain evidence="6 7">BR10423</strain>
    </source>
</reference>
<dbReference type="PROSITE" id="PS50110">
    <property type="entry name" value="RESPONSE_REGULATORY"/>
    <property type="match status" value="1"/>
</dbReference>
<gene>
    <name evidence="6" type="ORF">AS026_17125</name>
</gene>
<sequence length="134" mass="14649">MRVVAKILIVEDEPLIRFVLADQLLEEGYSVIECGNVLEAIAALGVNDDVDAIVTDVEMPGALNGLDLARLIKATKPFIHVLVTSGREIDLTDLDWDASFFPKPYDLKAIANEIGRRVGSHASRSLPKRPNAAR</sequence>
<dbReference type="InterPro" id="IPR011006">
    <property type="entry name" value="CheY-like_superfamily"/>
</dbReference>
<dbReference type="OrthoDB" id="9784719at2"/>
<dbReference type="Gene3D" id="3.40.50.2300">
    <property type="match status" value="1"/>
</dbReference>
<dbReference type="Proteomes" id="UP000068164">
    <property type="component" value="Unassembled WGS sequence"/>
</dbReference>
<dbReference type="Pfam" id="PF00072">
    <property type="entry name" value="Response_reg"/>
    <property type="match status" value="1"/>
</dbReference>
<dbReference type="InterPro" id="IPR001789">
    <property type="entry name" value="Sig_transdc_resp-reg_receiver"/>
</dbReference>
<evidence type="ECO:0000256" key="1">
    <source>
        <dbReference type="ARBA" id="ARBA00022553"/>
    </source>
</evidence>
<evidence type="ECO:0000256" key="2">
    <source>
        <dbReference type="ARBA" id="ARBA00023015"/>
    </source>
</evidence>
<accession>A0A120FGB2</accession>
<evidence type="ECO:0000256" key="3">
    <source>
        <dbReference type="ARBA" id="ARBA00023163"/>
    </source>
</evidence>
<keyword evidence="7" id="KW-1185">Reference proteome</keyword>